<proteinExistence type="predicted"/>
<protein>
    <submittedName>
        <fullName evidence="1">Uncharacterized protein</fullName>
    </submittedName>
</protein>
<keyword evidence="2" id="KW-1185">Reference proteome</keyword>
<reference evidence="1" key="1">
    <citation type="submission" date="2023-08" db="EMBL/GenBank/DDBJ databases">
        <authorList>
            <person name="Audoor S."/>
            <person name="Bilcke G."/>
        </authorList>
    </citation>
    <scope>NUCLEOTIDE SEQUENCE</scope>
</reference>
<evidence type="ECO:0000313" key="1">
    <source>
        <dbReference type="EMBL" id="CAJ1946626.1"/>
    </source>
</evidence>
<comment type="caution">
    <text evidence="1">The sequence shown here is derived from an EMBL/GenBank/DDBJ whole genome shotgun (WGS) entry which is preliminary data.</text>
</comment>
<dbReference type="SUPFAM" id="SSF48452">
    <property type="entry name" value="TPR-like"/>
    <property type="match status" value="1"/>
</dbReference>
<sequence length="222" mass="24914">MSTIRIRTAINQNNAAASMIDTARYNEAICMLKASLKRFQKELRSHAAHDNVHSEPCATAIHHLILQSTTTSLLDRREDSNDDAGFLYDRAVFIPQRVSLERHIATHVVSSIQIFNLALALQLKANATNVDSRLRDSYLRKSMSIYQLVMMLNGKNSLLSMIVLNNVGLIHRACKHHDRASECFNRLLAIWIVSPGWANYLEGMVHNALGWYDTVAFPAAAA</sequence>
<dbReference type="Gene3D" id="1.25.40.10">
    <property type="entry name" value="Tetratricopeptide repeat domain"/>
    <property type="match status" value="1"/>
</dbReference>
<accession>A0AAD2FMZ5</accession>
<dbReference type="EMBL" id="CAKOGP040001714">
    <property type="protein sequence ID" value="CAJ1946626.1"/>
    <property type="molecule type" value="Genomic_DNA"/>
</dbReference>
<dbReference type="InterPro" id="IPR011990">
    <property type="entry name" value="TPR-like_helical_dom_sf"/>
</dbReference>
<gene>
    <name evidence="1" type="ORF">CYCCA115_LOCUS10757</name>
</gene>
<name>A0AAD2FMZ5_9STRA</name>
<dbReference type="AlphaFoldDB" id="A0AAD2FMZ5"/>
<evidence type="ECO:0000313" key="2">
    <source>
        <dbReference type="Proteomes" id="UP001295423"/>
    </source>
</evidence>
<organism evidence="1 2">
    <name type="scientific">Cylindrotheca closterium</name>
    <dbReference type="NCBI Taxonomy" id="2856"/>
    <lineage>
        <taxon>Eukaryota</taxon>
        <taxon>Sar</taxon>
        <taxon>Stramenopiles</taxon>
        <taxon>Ochrophyta</taxon>
        <taxon>Bacillariophyta</taxon>
        <taxon>Bacillariophyceae</taxon>
        <taxon>Bacillariophycidae</taxon>
        <taxon>Bacillariales</taxon>
        <taxon>Bacillariaceae</taxon>
        <taxon>Cylindrotheca</taxon>
    </lineage>
</organism>
<dbReference type="Proteomes" id="UP001295423">
    <property type="component" value="Unassembled WGS sequence"/>
</dbReference>